<dbReference type="Gene3D" id="1.20.120.530">
    <property type="entry name" value="GntR ligand-binding domain-like"/>
    <property type="match status" value="1"/>
</dbReference>
<keyword evidence="2" id="KW-0238">DNA-binding</keyword>
<dbReference type="SUPFAM" id="SSF48008">
    <property type="entry name" value="GntR ligand-binding domain-like"/>
    <property type="match status" value="1"/>
</dbReference>
<dbReference type="InterPro" id="IPR000524">
    <property type="entry name" value="Tscrpt_reg_HTH_GntR"/>
</dbReference>
<dbReference type="Pfam" id="PF07729">
    <property type="entry name" value="FCD"/>
    <property type="match status" value="1"/>
</dbReference>
<dbReference type="GO" id="GO:0003677">
    <property type="term" value="F:DNA binding"/>
    <property type="evidence" value="ECO:0007669"/>
    <property type="project" value="UniProtKB-KW"/>
</dbReference>
<dbReference type="InterPro" id="IPR011711">
    <property type="entry name" value="GntR_C"/>
</dbReference>
<dbReference type="Pfam" id="PF00392">
    <property type="entry name" value="GntR"/>
    <property type="match status" value="1"/>
</dbReference>
<feature type="domain" description="HTH gntR-type" evidence="4">
    <location>
        <begin position="27"/>
        <end position="94"/>
    </location>
</feature>
<dbReference type="KEGG" id="smaz:LH19_27470"/>
<gene>
    <name evidence="5" type="ORF">ATM17_31460</name>
</gene>
<dbReference type="PANTHER" id="PTHR43537:SF49">
    <property type="entry name" value="TRANSCRIPTIONAL REGULATORY PROTEIN"/>
    <property type="match status" value="1"/>
</dbReference>
<dbReference type="GO" id="GO:0003700">
    <property type="term" value="F:DNA-binding transcription factor activity"/>
    <property type="evidence" value="ECO:0007669"/>
    <property type="project" value="InterPro"/>
</dbReference>
<protein>
    <recommendedName>
        <fullName evidence="4">HTH gntR-type domain-containing protein</fullName>
    </recommendedName>
</protein>
<organism evidence="5 6">
    <name type="scientific">Sphingopyxis macrogoltabida</name>
    <name type="common">Sphingomonas macrogoltabidus</name>
    <dbReference type="NCBI Taxonomy" id="33050"/>
    <lineage>
        <taxon>Bacteria</taxon>
        <taxon>Pseudomonadati</taxon>
        <taxon>Pseudomonadota</taxon>
        <taxon>Alphaproteobacteria</taxon>
        <taxon>Sphingomonadales</taxon>
        <taxon>Sphingomonadaceae</taxon>
        <taxon>Sphingopyxis</taxon>
    </lineage>
</organism>
<dbReference type="InterPro" id="IPR036390">
    <property type="entry name" value="WH_DNA-bd_sf"/>
</dbReference>
<dbReference type="PROSITE" id="PS50949">
    <property type="entry name" value="HTH_GNTR"/>
    <property type="match status" value="1"/>
</dbReference>
<evidence type="ECO:0000313" key="6">
    <source>
        <dbReference type="Proteomes" id="UP000076088"/>
    </source>
</evidence>
<keyword evidence="6" id="KW-1185">Reference proteome</keyword>
<dbReference type="AlphaFoldDB" id="A0AAC9AZK2"/>
<name>A0AAC9AZK2_SPHMC</name>
<geneLocation type="plasmid" evidence="5 6">
    <name>unnamed1</name>
</geneLocation>
<dbReference type="SMART" id="SM00345">
    <property type="entry name" value="HTH_GNTR"/>
    <property type="match status" value="1"/>
</dbReference>
<dbReference type="RefSeq" id="WP_054735157.1">
    <property type="nucleotide sequence ID" value="NZ_CP009430.1"/>
</dbReference>
<proteinExistence type="predicted"/>
<reference evidence="5 6" key="2">
    <citation type="journal article" date="2016" name="Genome Announc.">
        <title>Complete Genome Sequence of Sphingopyxis macrogoltabida Strain 203N (NBRC 111659), a Polyethylene Glycol Degrader.</title>
        <authorList>
            <person name="Ohtsubo Y."/>
            <person name="Nonoyama S."/>
            <person name="Nagata Y."/>
            <person name="Numata M."/>
            <person name="Tsuchikane K."/>
            <person name="Hosoyama A."/>
            <person name="Yamazoe A."/>
            <person name="Tsuda M."/>
            <person name="Fujita N."/>
            <person name="Kawai F."/>
        </authorList>
    </citation>
    <scope>NUCLEOTIDE SEQUENCE [LARGE SCALE GENOMIC DNA]</scope>
    <source>
        <strain evidence="5 6">203N</strain>
    </source>
</reference>
<dbReference type="SMART" id="SM00895">
    <property type="entry name" value="FCD"/>
    <property type="match status" value="1"/>
</dbReference>
<keyword evidence="3" id="KW-0804">Transcription</keyword>
<reference evidence="6" key="1">
    <citation type="submission" date="2015-11" db="EMBL/GenBank/DDBJ databases">
        <title>Complete genome sequence of a polyethylene-glycol degrader Sphingopyxis macrogoltabida 203N (NBRC 111659).</title>
        <authorList>
            <person name="Yoshiyuki O."/>
            <person name="Shouta N."/>
            <person name="Nagata Y."/>
            <person name="Numata M."/>
            <person name="Tsuchikane K."/>
            <person name="Hosoyama A."/>
            <person name="Yamazoe A."/>
            <person name="Tsuda M."/>
            <person name="Fujita N."/>
            <person name="Kawai F."/>
        </authorList>
    </citation>
    <scope>NUCLEOTIDE SEQUENCE [LARGE SCALE GENOMIC DNA]</scope>
    <source>
        <strain evidence="6">203N</strain>
        <plasmid evidence="6">unnamed1</plasmid>
    </source>
</reference>
<sequence length="242" mass="26797">MGQARRNERETFFPVELVSQGTVADPSGKAGRIANEIERRMMVGEYKFGETLSATQLARQFDTSRQPVSAALAHLRSSGFVEVLPQVGYRVVSPSATEISDFFVALAKLEAAAAAFAARRYEGDEADQLVTIAERGDPNSLETTAQRQGYVANLNDYQRMLWTMARSPALDGRVSGMRRLASFYLWQGMTTLVPPSAHLLIMERAEIARAIKARDVTRAEILMEKHVAHKPHLNGFLLNNAT</sequence>
<keyword evidence="1" id="KW-0805">Transcription regulation</keyword>
<keyword evidence="5" id="KW-0614">Plasmid</keyword>
<dbReference type="InterPro" id="IPR008920">
    <property type="entry name" value="TF_FadR/GntR_C"/>
</dbReference>
<evidence type="ECO:0000256" key="2">
    <source>
        <dbReference type="ARBA" id="ARBA00023125"/>
    </source>
</evidence>
<dbReference type="Gene3D" id="1.10.10.10">
    <property type="entry name" value="Winged helix-like DNA-binding domain superfamily/Winged helix DNA-binding domain"/>
    <property type="match status" value="1"/>
</dbReference>
<accession>A0AAC9AZK2</accession>
<dbReference type="PANTHER" id="PTHR43537">
    <property type="entry name" value="TRANSCRIPTIONAL REGULATOR, GNTR FAMILY"/>
    <property type="match status" value="1"/>
</dbReference>
<evidence type="ECO:0000256" key="3">
    <source>
        <dbReference type="ARBA" id="ARBA00023163"/>
    </source>
</evidence>
<dbReference type="SUPFAM" id="SSF46785">
    <property type="entry name" value="Winged helix' DNA-binding domain"/>
    <property type="match status" value="1"/>
</dbReference>
<evidence type="ECO:0000313" key="5">
    <source>
        <dbReference type="EMBL" id="AMU92778.1"/>
    </source>
</evidence>
<dbReference type="EMBL" id="CP013345">
    <property type="protein sequence ID" value="AMU92778.1"/>
    <property type="molecule type" value="Genomic_DNA"/>
</dbReference>
<evidence type="ECO:0000259" key="4">
    <source>
        <dbReference type="PROSITE" id="PS50949"/>
    </source>
</evidence>
<evidence type="ECO:0000256" key="1">
    <source>
        <dbReference type="ARBA" id="ARBA00023015"/>
    </source>
</evidence>
<dbReference type="Proteomes" id="UP000076088">
    <property type="component" value="Plasmid unnamed1"/>
</dbReference>
<dbReference type="InterPro" id="IPR036388">
    <property type="entry name" value="WH-like_DNA-bd_sf"/>
</dbReference>